<accession>A0A2T3FJZ0</accession>
<dbReference type="AlphaFoldDB" id="A0A2T3FJZ0"/>
<comment type="caution">
    <text evidence="2">The sequence shown here is derived from an EMBL/GenBank/DDBJ whole genome shotgun (WGS) entry which is preliminary data.</text>
</comment>
<protein>
    <recommendedName>
        <fullName evidence="1">DUF58 domain-containing protein</fullName>
    </recommendedName>
</protein>
<feature type="domain" description="DUF58" evidence="1">
    <location>
        <begin position="198"/>
        <end position="245"/>
    </location>
</feature>
<dbReference type="RefSeq" id="WP_107030676.1">
    <property type="nucleotide sequence ID" value="NZ_AP024085.1"/>
</dbReference>
<evidence type="ECO:0000313" key="3">
    <source>
        <dbReference type="Proteomes" id="UP000240974"/>
    </source>
</evidence>
<dbReference type="GeneID" id="70579193"/>
<reference evidence="2 3" key="1">
    <citation type="journal article" date="2019" name="Int. J. Syst. Evol. Microbiol.">
        <title>Faecalibacillus intestinalis gen. nov., sp. nov. and Faecalibacillus faecis sp. nov., isolated from human faeces.</title>
        <authorList>
            <person name="Seo B."/>
            <person name="Jeon K."/>
            <person name="Baek I."/>
            <person name="Lee Y.M."/>
            <person name="Baek K."/>
            <person name="Ko G."/>
        </authorList>
    </citation>
    <scope>NUCLEOTIDE SEQUENCE [LARGE SCALE GENOMIC DNA]</scope>
    <source>
        <strain evidence="2 3">SNUG30099</strain>
    </source>
</reference>
<sequence>MKNKYLSYGIINFLVLVAYIYSTYFYFLIIWIIGIVFPFILITLLKLELRYIQMDIQGPKQGKVGQSLSFTTEVKSRYRLLVSGRIDYVFVYKNMTLKNELKRNIFIPLGIKTARKNQEYTATYCGNVMISYEKVYLYDVFGFCRVPISQTQKHHLVVYPGKVNIELLYNELSKPYENGVLQYQYKKGPDMSEIYDLKTYYPGDDIRHVHWKLSAKTGQVLLKEGSHNSSFETVLLVDIGLKDQMSEIDKHVLSKSLAFAMSMSEKLLLKNIGHYVALYDQGSFYWLEMNSLQDYYQGMENWISKGITSQGGDALHLFASEHLDLYFTKMIYVTAGDFNEELSRLNDFLSISAITIKNDIQNVQTIKHFQNQLYELPLDSIDQNMYHFEI</sequence>
<proteinExistence type="predicted"/>
<keyword evidence="3" id="KW-1185">Reference proteome</keyword>
<evidence type="ECO:0000259" key="1">
    <source>
        <dbReference type="Pfam" id="PF01882"/>
    </source>
</evidence>
<dbReference type="Proteomes" id="UP000240974">
    <property type="component" value="Unassembled WGS sequence"/>
</dbReference>
<dbReference type="InterPro" id="IPR002881">
    <property type="entry name" value="DUF58"/>
</dbReference>
<name>A0A2T3FJZ0_9FIRM</name>
<gene>
    <name evidence="2" type="ORF">C7U54_14025</name>
</gene>
<dbReference type="EMBL" id="PYLQ01000033">
    <property type="protein sequence ID" value="PST35593.1"/>
    <property type="molecule type" value="Genomic_DNA"/>
</dbReference>
<dbReference type="Pfam" id="PF01882">
    <property type="entry name" value="DUF58"/>
    <property type="match status" value="1"/>
</dbReference>
<dbReference type="PANTHER" id="PTHR34351">
    <property type="entry name" value="SLR1927 PROTEIN-RELATED"/>
    <property type="match status" value="1"/>
</dbReference>
<organism evidence="2 3">
    <name type="scientific">Faecalibacillus intestinalis</name>
    <dbReference type="NCBI Taxonomy" id="1982626"/>
    <lineage>
        <taxon>Bacteria</taxon>
        <taxon>Bacillati</taxon>
        <taxon>Bacillota</taxon>
        <taxon>Erysipelotrichia</taxon>
        <taxon>Erysipelotrichales</taxon>
        <taxon>Coprobacillaceae</taxon>
        <taxon>Faecalibacillus</taxon>
    </lineage>
</organism>
<evidence type="ECO:0000313" key="2">
    <source>
        <dbReference type="EMBL" id="PST35593.1"/>
    </source>
</evidence>
<dbReference type="PANTHER" id="PTHR34351:SF2">
    <property type="entry name" value="DUF58 DOMAIN-CONTAINING PROTEIN"/>
    <property type="match status" value="1"/>
</dbReference>